<organism evidence="2 3">
    <name type="scientific">Actinospica durhamensis</name>
    <dbReference type="NCBI Taxonomy" id="1508375"/>
    <lineage>
        <taxon>Bacteria</taxon>
        <taxon>Bacillati</taxon>
        <taxon>Actinomycetota</taxon>
        <taxon>Actinomycetes</taxon>
        <taxon>Catenulisporales</taxon>
        <taxon>Actinospicaceae</taxon>
        <taxon>Actinospica</taxon>
    </lineage>
</organism>
<gene>
    <name evidence="2" type="ORF">KDL01_38810</name>
</gene>
<sequence>MSASPALAAVVGRVPHYGSTAAAVGSVIFLILLAAFLAMGFRRRRR</sequence>
<proteinExistence type="predicted"/>
<keyword evidence="1" id="KW-1133">Transmembrane helix</keyword>
<evidence type="ECO:0000313" key="2">
    <source>
        <dbReference type="EMBL" id="MBR7839277.1"/>
    </source>
</evidence>
<keyword evidence="1" id="KW-0472">Membrane</keyword>
<accession>A0A941IUL6</accession>
<dbReference type="RefSeq" id="WP_212533716.1">
    <property type="nucleotide sequence ID" value="NZ_JAGSOG010000410.1"/>
</dbReference>
<protein>
    <submittedName>
        <fullName evidence="2">Uncharacterized protein</fullName>
    </submittedName>
</protein>
<evidence type="ECO:0000256" key="1">
    <source>
        <dbReference type="SAM" id="Phobius"/>
    </source>
</evidence>
<dbReference type="AlphaFoldDB" id="A0A941IUL6"/>
<keyword evidence="3" id="KW-1185">Reference proteome</keyword>
<dbReference type="Proteomes" id="UP000675781">
    <property type="component" value="Unassembled WGS sequence"/>
</dbReference>
<keyword evidence="1" id="KW-0812">Transmembrane</keyword>
<feature type="transmembrane region" description="Helical" evidence="1">
    <location>
        <begin position="20"/>
        <end position="41"/>
    </location>
</feature>
<evidence type="ECO:0000313" key="3">
    <source>
        <dbReference type="Proteomes" id="UP000675781"/>
    </source>
</evidence>
<reference evidence="2" key="1">
    <citation type="submission" date="2021-04" db="EMBL/GenBank/DDBJ databases">
        <title>Genome based classification of Actinospica acidithermotolerans sp. nov., an actinobacterium isolated from an Indonesian hot spring.</title>
        <authorList>
            <person name="Kusuma A.B."/>
            <person name="Putra K.E."/>
            <person name="Nafisah S."/>
            <person name="Loh J."/>
            <person name="Nouioui I."/>
            <person name="Goodfellow M."/>
        </authorList>
    </citation>
    <scope>NUCLEOTIDE SEQUENCE</scope>
    <source>
        <strain evidence="2">CSCA 57</strain>
    </source>
</reference>
<comment type="caution">
    <text evidence="2">The sequence shown here is derived from an EMBL/GenBank/DDBJ whole genome shotgun (WGS) entry which is preliminary data.</text>
</comment>
<name>A0A941IUL6_9ACTN</name>
<dbReference type="EMBL" id="JAGSOG010000410">
    <property type="protein sequence ID" value="MBR7839277.1"/>
    <property type="molecule type" value="Genomic_DNA"/>
</dbReference>